<dbReference type="BioCyc" id="CNIT1237085:G1324-2819-MONOMER"/>
<dbReference type="InterPro" id="IPR036259">
    <property type="entry name" value="MFS_trans_sf"/>
</dbReference>
<feature type="transmembrane region" description="Helical" evidence="1">
    <location>
        <begin position="26"/>
        <end position="45"/>
    </location>
</feature>
<keyword evidence="1" id="KW-1133">Transmembrane helix</keyword>
<feature type="transmembrane region" description="Helical" evidence="1">
    <location>
        <begin position="373"/>
        <end position="393"/>
    </location>
</feature>
<evidence type="ECO:0000259" key="2">
    <source>
        <dbReference type="PROSITE" id="PS50850"/>
    </source>
</evidence>
<dbReference type="InterPro" id="IPR020846">
    <property type="entry name" value="MFS_dom"/>
</dbReference>
<keyword evidence="1" id="KW-0812">Transmembrane</keyword>
<name>K0INP6_NITGG</name>
<gene>
    <name evidence="3" type="ordered locus">Ngar_c28190</name>
</gene>
<dbReference type="PROSITE" id="PS50850">
    <property type="entry name" value="MFS"/>
    <property type="match status" value="1"/>
</dbReference>
<dbReference type="RefSeq" id="WP_015020273.1">
    <property type="nucleotide sequence ID" value="NC_018719.1"/>
</dbReference>
<dbReference type="EMBL" id="CP002408">
    <property type="protein sequence ID" value="AFU59739.1"/>
    <property type="molecule type" value="Genomic_DNA"/>
</dbReference>
<dbReference type="HOGENOM" id="CLU_656603_0_0_2"/>
<dbReference type="PANTHER" id="PTHR23518">
    <property type="entry name" value="C-METHYLTRANSFERASE"/>
    <property type="match status" value="1"/>
</dbReference>
<feature type="transmembrane region" description="Helical" evidence="1">
    <location>
        <begin position="57"/>
        <end position="75"/>
    </location>
</feature>
<evidence type="ECO:0000256" key="1">
    <source>
        <dbReference type="SAM" id="Phobius"/>
    </source>
</evidence>
<sequence>MNASSSGLSTIIPIYMLGLGGQVRDVAIALFLSNLAVTLGAVFWGRLIDAMQWRKTIIAACSAAIAITCGAMYFVSSIPVLMVLSALVGFFSVGPAPVTNLLVMEKSRKEDWLKTFSWTSFISAAGLVVAMVAGYLWLMKYDAQSYAVICSAIAISSLALTIVFVRDPPATLKRRAIAMSPAALVDRLRQVPVMFLKPVADLSLSKLQASVSRKEFLFFAGTGLYFLSGNLLFTPYTPFLKDSGVTDSQVFLAYTILHMSRVFFLPFNHRLVARGGEETMGRLAYLPRMFGIVLAVVAAFLFANNPASILAMTVVAFVAVEVGFSIWSTTTTSSLFKMIPDGRAGSVLGVNSAIIGSGLLIGSIAAGEVAATFGYGATFTLAIAFLGASFALVSKHFKRIVVKAAA</sequence>
<feature type="transmembrane region" description="Helical" evidence="1">
    <location>
        <begin position="216"/>
        <end position="236"/>
    </location>
</feature>
<dbReference type="Pfam" id="PF07690">
    <property type="entry name" value="MFS_1"/>
    <property type="match status" value="1"/>
</dbReference>
<dbReference type="AlphaFoldDB" id="K0INP6"/>
<protein>
    <submittedName>
        <fullName evidence="3">Putative major facilitator superfamily MFS</fullName>
    </submittedName>
</protein>
<dbReference type="GeneID" id="13794838"/>
<feature type="transmembrane region" description="Helical" evidence="1">
    <location>
        <begin position="115"/>
        <end position="138"/>
    </location>
</feature>
<dbReference type="PANTHER" id="PTHR23518:SF2">
    <property type="entry name" value="MAJOR FACILITATOR SUPERFAMILY TRANSPORTER"/>
    <property type="match status" value="1"/>
</dbReference>
<feature type="transmembrane region" description="Helical" evidence="1">
    <location>
        <begin position="81"/>
        <end position="103"/>
    </location>
</feature>
<proteinExistence type="predicted"/>
<dbReference type="InterPro" id="IPR011701">
    <property type="entry name" value="MFS"/>
</dbReference>
<keyword evidence="4" id="KW-1185">Reference proteome</keyword>
<dbReference type="SUPFAM" id="SSF103473">
    <property type="entry name" value="MFS general substrate transporter"/>
    <property type="match status" value="1"/>
</dbReference>
<evidence type="ECO:0000313" key="3">
    <source>
        <dbReference type="EMBL" id="AFU59739.1"/>
    </source>
</evidence>
<dbReference type="STRING" id="1237085.Ngar_c28190"/>
<feature type="transmembrane region" description="Helical" evidence="1">
    <location>
        <begin position="309"/>
        <end position="327"/>
    </location>
</feature>
<dbReference type="InParanoid" id="K0INP6"/>
<dbReference type="GO" id="GO:0022857">
    <property type="term" value="F:transmembrane transporter activity"/>
    <property type="evidence" value="ECO:0007669"/>
    <property type="project" value="InterPro"/>
</dbReference>
<organism evidence="3 4">
    <name type="scientific">Nitrososphaera gargensis (strain Ga9.2)</name>
    <dbReference type="NCBI Taxonomy" id="1237085"/>
    <lineage>
        <taxon>Archaea</taxon>
        <taxon>Nitrososphaerota</taxon>
        <taxon>Nitrososphaeria</taxon>
        <taxon>Nitrososphaerales</taxon>
        <taxon>Nitrososphaeraceae</taxon>
        <taxon>Nitrososphaera</taxon>
    </lineage>
</organism>
<feature type="transmembrane region" description="Helical" evidence="1">
    <location>
        <begin position="285"/>
        <end position="303"/>
    </location>
</feature>
<dbReference type="PATRIC" id="fig|1237085.11.peg.2784"/>
<feature type="transmembrane region" description="Helical" evidence="1">
    <location>
        <begin position="144"/>
        <end position="165"/>
    </location>
</feature>
<keyword evidence="1" id="KW-0472">Membrane</keyword>
<feature type="transmembrane region" description="Helical" evidence="1">
    <location>
        <begin position="348"/>
        <end position="367"/>
    </location>
</feature>
<feature type="transmembrane region" description="Helical" evidence="1">
    <location>
        <begin position="248"/>
        <end position="264"/>
    </location>
</feature>
<accession>K0INP6</accession>
<reference evidence="3 4" key="1">
    <citation type="journal article" date="2012" name="Environ. Microbiol.">
        <title>The genome of the ammonia-oxidizing Candidatus Nitrososphaera gargensis: insights into metabolic versatility and environmental adaptations.</title>
        <authorList>
            <person name="Spang A."/>
            <person name="Poehlein A."/>
            <person name="Offre P."/>
            <person name="Zumbragel S."/>
            <person name="Haider S."/>
            <person name="Rychlik N."/>
            <person name="Nowka B."/>
            <person name="Schmeisser C."/>
            <person name="Lebedeva E.V."/>
            <person name="Rattei T."/>
            <person name="Bohm C."/>
            <person name="Schmid M."/>
            <person name="Galushko A."/>
            <person name="Hatzenpichler R."/>
            <person name="Weinmaier T."/>
            <person name="Daniel R."/>
            <person name="Schleper C."/>
            <person name="Spieck E."/>
            <person name="Streit W."/>
            <person name="Wagner M."/>
        </authorList>
    </citation>
    <scope>NUCLEOTIDE SEQUENCE [LARGE SCALE GENOMIC DNA]</scope>
    <source>
        <strain evidence="4">Ga9.2</strain>
    </source>
</reference>
<evidence type="ECO:0000313" key="4">
    <source>
        <dbReference type="Proteomes" id="UP000008037"/>
    </source>
</evidence>
<dbReference type="KEGG" id="nga:Ngar_c28190"/>
<dbReference type="Gene3D" id="1.20.1250.20">
    <property type="entry name" value="MFS general substrate transporter like domains"/>
    <property type="match status" value="1"/>
</dbReference>
<dbReference type="Proteomes" id="UP000008037">
    <property type="component" value="Chromosome"/>
</dbReference>
<feature type="domain" description="Major facilitator superfamily (MFS) profile" evidence="2">
    <location>
        <begin position="1"/>
        <end position="406"/>
    </location>
</feature>